<evidence type="ECO:0000259" key="4">
    <source>
        <dbReference type="Pfam" id="PF00248"/>
    </source>
</evidence>
<dbReference type="GO" id="GO:0016491">
    <property type="term" value="F:oxidoreductase activity"/>
    <property type="evidence" value="ECO:0007669"/>
    <property type="project" value="UniProtKB-KW"/>
</dbReference>
<dbReference type="InterPro" id="IPR023210">
    <property type="entry name" value="NADP_OxRdtase_dom"/>
</dbReference>
<reference evidence="5" key="1">
    <citation type="submission" date="2017-09" db="EMBL/GenBank/DDBJ databases">
        <title>Polyketide synthases of a Diaporthe helianthi virulent isolate.</title>
        <authorList>
            <person name="Baroncelli R."/>
        </authorList>
    </citation>
    <scope>NUCLEOTIDE SEQUENCE [LARGE SCALE GENOMIC DNA]</scope>
    <source>
        <strain evidence="5">7/96</strain>
    </source>
</reference>
<dbReference type="OrthoDB" id="48988at2759"/>
<gene>
    <name evidence="5" type="ORF">DHEL01_v200904</name>
</gene>
<sequence>MPPLPMAPPAKSPLQRYRLLSPSASLRVSPLCLGAMNFGTAWESYMGACDQKTTESILDYFHEQGGNFIDTANNYQFQQSEQWIGEWMKKRGNRDEMVVATKYSTNFMAGPPGEGRVMANFTGNGAKSLHTSLNSSLKNLGTDYIDLLYVHWWDFSVSIPELMQSLNHLVVQGKVLYLGVSDTPAWVVSKANQYARDHGLRQFCVYQGRWNAGSRDFEREIIPMCRDEGMGLAPWGALGGGAFKTEEQRRSQEGRKIEATEEQIKISGVLEKIANRKNTTITSVALAYVMHKTPYVFPIVGGRTIDHLRGNVEALKLHLSHEDMKAIEGAVPFDLGFPTSFLYQGQSVDHPGEVWLLNMAGTFDYVKLQEAITPAED</sequence>
<keyword evidence="2" id="KW-0560">Oxidoreductase</keyword>
<keyword evidence="6" id="KW-1185">Reference proteome</keyword>
<dbReference type="PANTHER" id="PTHR43364:SF7">
    <property type="entry name" value="NADP-DEPENDENT OXIDOREDUCTASE DOMAIN-CONTAINING PROTEIN-RELATED"/>
    <property type="match status" value="1"/>
</dbReference>
<protein>
    <submittedName>
        <fullName evidence="5">Aldo/keto reductase</fullName>
    </submittedName>
</protein>
<evidence type="ECO:0000256" key="2">
    <source>
        <dbReference type="ARBA" id="ARBA00023002"/>
    </source>
</evidence>
<dbReference type="AlphaFoldDB" id="A0A2P5IDZ1"/>
<evidence type="ECO:0000313" key="5">
    <source>
        <dbReference type="EMBL" id="POS80707.1"/>
    </source>
</evidence>
<dbReference type="CDD" id="cd19146">
    <property type="entry name" value="AKR_AKR9A1-2"/>
    <property type="match status" value="1"/>
</dbReference>
<dbReference type="PANTHER" id="PTHR43364">
    <property type="entry name" value="NADH-SPECIFIC METHYLGLYOXAL REDUCTASE-RELATED"/>
    <property type="match status" value="1"/>
</dbReference>
<feature type="domain" description="NADP-dependent oxidoreductase" evidence="4">
    <location>
        <begin position="30"/>
        <end position="330"/>
    </location>
</feature>
<dbReference type="InParanoid" id="A0A2P5IDZ1"/>
<evidence type="ECO:0000256" key="3">
    <source>
        <dbReference type="ARBA" id="ARBA00038157"/>
    </source>
</evidence>
<dbReference type="InterPro" id="IPR020471">
    <property type="entry name" value="AKR"/>
</dbReference>
<accession>A0A2P5IDZ1</accession>
<dbReference type="Gene3D" id="3.20.20.100">
    <property type="entry name" value="NADP-dependent oxidoreductase domain"/>
    <property type="match status" value="1"/>
</dbReference>
<dbReference type="Pfam" id="PF00248">
    <property type="entry name" value="Aldo_ket_red"/>
    <property type="match status" value="1"/>
</dbReference>
<comment type="similarity">
    <text evidence="3">Belongs to the aldo/keto reductase family. Aldo/keto reductase 2 subfamily.</text>
</comment>
<organism evidence="5 6">
    <name type="scientific">Diaporthe helianthi</name>
    <dbReference type="NCBI Taxonomy" id="158607"/>
    <lineage>
        <taxon>Eukaryota</taxon>
        <taxon>Fungi</taxon>
        <taxon>Dikarya</taxon>
        <taxon>Ascomycota</taxon>
        <taxon>Pezizomycotina</taxon>
        <taxon>Sordariomycetes</taxon>
        <taxon>Sordariomycetidae</taxon>
        <taxon>Diaporthales</taxon>
        <taxon>Diaporthaceae</taxon>
        <taxon>Diaporthe</taxon>
    </lineage>
</organism>
<dbReference type="SUPFAM" id="SSF51430">
    <property type="entry name" value="NAD(P)-linked oxidoreductase"/>
    <property type="match status" value="1"/>
</dbReference>
<dbReference type="STRING" id="158607.A0A2P5IDZ1"/>
<evidence type="ECO:0000256" key="1">
    <source>
        <dbReference type="ARBA" id="ARBA00022857"/>
    </source>
</evidence>
<proteinExistence type="inferred from homology"/>
<keyword evidence="1" id="KW-0521">NADP</keyword>
<comment type="caution">
    <text evidence="5">The sequence shown here is derived from an EMBL/GenBank/DDBJ whole genome shotgun (WGS) entry which is preliminary data.</text>
</comment>
<dbReference type="InterPro" id="IPR050523">
    <property type="entry name" value="AKR_Detox_Biosynth"/>
</dbReference>
<dbReference type="EMBL" id="MAVT02000036">
    <property type="protein sequence ID" value="POS80707.1"/>
    <property type="molecule type" value="Genomic_DNA"/>
</dbReference>
<dbReference type="Proteomes" id="UP000094444">
    <property type="component" value="Unassembled WGS sequence"/>
</dbReference>
<name>A0A2P5IDZ1_DIAHE</name>
<dbReference type="PRINTS" id="PR00069">
    <property type="entry name" value="ALDKETRDTASE"/>
</dbReference>
<evidence type="ECO:0000313" key="6">
    <source>
        <dbReference type="Proteomes" id="UP000094444"/>
    </source>
</evidence>
<dbReference type="InterPro" id="IPR036812">
    <property type="entry name" value="NAD(P)_OxRdtase_dom_sf"/>
</dbReference>